<evidence type="ECO:0000256" key="1">
    <source>
        <dbReference type="SAM" id="MobiDB-lite"/>
    </source>
</evidence>
<dbReference type="HOGENOM" id="CLU_2965599_0_0_1"/>
<sequence>MVPKARRAPREAGFTEQRSPPALFGGRITSQYSTGPTTPPQPLSTQQPPFPSFCLEQRG</sequence>
<protein>
    <submittedName>
        <fullName evidence="2">Uncharacterized protein</fullName>
    </submittedName>
</protein>
<evidence type="ECO:0000313" key="2">
    <source>
        <dbReference type="EMBL" id="CCB47437.1"/>
    </source>
</evidence>
<organism evidence="2 3">
    <name type="scientific">Vitis vinifera</name>
    <name type="common">Grape</name>
    <dbReference type="NCBI Taxonomy" id="29760"/>
    <lineage>
        <taxon>Eukaryota</taxon>
        <taxon>Viridiplantae</taxon>
        <taxon>Streptophyta</taxon>
        <taxon>Embryophyta</taxon>
        <taxon>Tracheophyta</taxon>
        <taxon>Spermatophyta</taxon>
        <taxon>Magnoliopsida</taxon>
        <taxon>eudicotyledons</taxon>
        <taxon>Gunneridae</taxon>
        <taxon>Pentapetalae</taxon>
        <taxon>rosids</taxon>
        <taxon>Vitales</taxon>
        <taxon>Vitaceae</taxon>
        <taxon>Viteae</taxon>
        <taxon>Vitis</taxon>
    </lineage>
</organism>
<dbReference type="AntiFam" id="ANF00038">
    <property type="entry name" value="Overlaps SRP RNA, same strand"/>
</dbReference>
<dbReference type="Proteomes" id="UP000009183">
    <property type="component" value="Chromosome 12"/>
</dbReference>
<dbReference type="InParanoid" id="F6H568"/>
<keyword evidence="3" id="KW-1185">Reference proteome</keyword>
<proteinExistence type="predicted"/>
<feature type="region of interest" description="Disordered" evidence="1">
    <location>
        <begin position="1"/>
        <end position="59"/>
    </location>
</feature>
<dbReference type="PaxDb" id="29760-VIT_12s0028g01130.t01"/>
<gene>
    <name evidence="2" type="ordered locus">VIT_12s0028g01130</name>
</gene>
<reference evidence="3" key="1">
    <citation type="journal article" date="2007" name="Nature">
        <title>The grapevine genome sequence suggests ancestral hexaploidization in major angiosperm phyla.</title>
        <authorList>
            <consortium name="The French-Italian Public Consortium for Grapevine Genome Characterization."/>
            <person name="Jaillon O."/>
            <person name="Aury J.-M."/>
            <person name="Noel B."/>
            <person name="Policriti A."/>
            <person name="Clepet C."/>
            <person name="Casagrande A."/>
            <person name="Choisne N."/>
            <person name="Aubourg S."/>
            <person name="Vitulo N."/>
            <person name="Jubin C."/>
            <person name="Vezzi A."/>
            <person name="Legeai F."/>
            <person name="Hugueney P."/>
            <person name="Dasilva C."/>
            <person name="Horner D."/>
            <person name="Mica E."/>
            <person name="Jublot D."/>
            <person name="Poulain J."/>
            <person name="Bruyere C."/>
            <person name="Billault A."/>
            <person name="Segurens B."/>
            <person name="Gouyvenoux M."/>
            <person name="Ugarte E."/>
            <person name="Cattonaro F."/>
            <person name="Anthouard V."/>
            <person name="Vico V."/>
            <person name="Del Fabbro C."/>
            <person name="Alaux M."/>
            <person name="Di Gaspero G."/>
            <person name="Dumas V."/>
            <person name="Felice N."/>
            <person name="Paillard S."/>
            <person name="Juman I."/>
            <person name="Moroldo M."/>
            <person name="Scalabrin S."/>
            <person name="Canaguier A."/>
            <person name="Le Clainche I."/>
            <person name="Malacrida G."/>
            <person name="Durand E."/>
            <person name="Pesole G."/>
            <person name="Laucou V."/>
            <person name="Chatelet P."/>
            <person name="Merdinoglu D."/>
            <person name="Delledonne M."/>
            <person name="Pezzotti M."/>
            <person name="Lecharny A."/>
            <person name="Scarpelli C."/>
            <person name="Artiguenave F."/>
            <person name="Pe M.E."/>
            <person name="Valle G."/>
            <person name="Morgante M."/>
            <person name="Caboche M."/>
            <person name="Adam-Blondon A.-F."/>
            <person name="Weissenbach J."/>
            <person name="Quetier F."/>
            <person name="Wincker P."/>
        </authorList>
    </citation>
    <scope>NUCLEOTIDE SEQUENCE [LARGE SCALE GENOMIC DNA]</scope>
    <source>
        <strain evidence="3">cv. Pinot noir / PN40024</strain>
    </source>
</reference>
<dbReference type="AlphaFoldDB" id="F6H568"/>
<dbReference type="EMBL" id="FN595235">
    <property type="protein sequence ID" value="CCB47437.1"/>
    <property type="molecule type" value="Genomic_DNA"/>
</dbReference>
<name>F6H568_VITVI</name>
<evidence type="ECO:0000313" key="3">
    <source>
        <dbReference type="Proteomes" id="UP000009183"/>
    </source>
</evidence>
<accession>F6H568</accession>